<evidence type="ECO:0000313" key="1">
    <source>
        <dbReference type="EMBL" id="MPC71960.1"/>
    </source>
</evidence>
<comment type="caution">
    <text evidence="1">The sequence shown here is derived from an EMBL/GenBank/DDBJ whole genome shotgun (WGS) entry which is preliminary data.</text>
</comment>
<dbReference type="AlphaFoldDB" id="A0A5B7HHQ7"/>
<keyword evidence="2" id="KW-1185">Reference proteome</keyword>
<sequence>MLSWMAARSLDLTINQDVSMPLVLTMTLAIKWTRFSTTWASQQVTRSPDA</sequence>
<protein>
    <submittedName>
        <fullName evidence="1">Uncharacterized protein</fullName>
    </submittedName>
</protein>
<proteinExistence type="predicted"/>
<evidence type="ECO:0000313" key="2">
    <source>
        <dbReference type="Proteomes" id="UP000324222"/>
    </source>
</evidence>
<dbReference type="EMBL" id="VSRR010033841">
    <property type="protein sequence ID" value="MPC71960.1"/>
    <property type="molecule type" value="Genomic_DNA"/>
</dbReference>
<organism evidence="1 2">
    <name type="scientific">Portunus trituberculatus</name>
    <name type="common">Swimming crab</name>
    <name type="synonym">Neptunus trituberculatus</name>
    <dbReference type="NCBI Taxonomy" id="210409"/>
    <lineage>
        <taxon>Eukaryota</taxon>
        <taxon>Metazoa</taxon>
        <taxon>Ecdysozoa</taxon>
        <taxon>Arthropoda</taxon>
        <taxon>Crustacea</taxon>
        <taxon>Multicrustacea</taxon>
        <taxon>Malacostraca</taxon>
        <taxon>Eumalacostraca</taxon>
        <taxon>Eucarida</taxon>
        <taxon>Decapoda</taxon>
        <taxon>Pleocyemata</taxon>
        <taxon>Brachyura</taxon>
        <taxon>Eubrachyura</taxon>
        <taxon>Portunoidea</taxon>
        <taxon>Portunidae</taxon>
        <taxon>Portuninae</taxon>
        <taxon>Portunus</taxon>
    </lineage>
</organism>
<name>A0A5B7HHQ7_PORTR</name>
<dbReference type="Proteomes" id="UP000324222">
    <property type="component" value="Unassembled WGS sequence"/>
</dbReference>
<accession>A0A5B7HHQ7</accession>
<reference evidence="1 2" key="1">
    <citation type="submission" date="2019-05" db="EMBL/GenBank/DDBJ databases">
        <title>Another draft genome of Portunus trituberculatus and its Hox gene families provides insights of decapod evolution.</title>
        <authorList>
            <person name="Jeong J.-H."/>
            <person name="Song I."/>
            <person name="Kim S."/>
            <person name="Choi T."/>
            <person name="Kim D."/>
            <person name="Ryu S."/>
            <person name="Kim W."/>
        </authorList>
    </citation>
    <scope>NUCLEOTIDE SEQUENCE [LARGE SCALE GENOMIC DNA]</scope>
    <source>
        <tissue evidence="1">Muscle</tissue>
    </source>
</reference>
<gene>
    <name evidence="1" type="ORF">E2C01_066252</name>
</gene>